<evidence type="ECO:0000313" key="1">
    <source>
        <dbReference type="EMBL" id="KIL12208.1"/>
    </source>
</evidence>
<dbReference type="AlphaFoldDB" id="A0AB34QRB2"/>
<proteinExistence type="predicted"/>
<dbReference type="EMBL" id="JXCL01000040">
    <property type="protein sequence ID" value="KIL12208.1"/>
    <property type="molecule type" value="Genomic_DNA"/>
</dbReference>
<evidence type="ECO:0000313" key="2">
    <source>
        <dbReference type="Proteomes" id="UP000031978"/>
    </source>
</evidence>
<protein>
    <submittedName>
        <fullName evidence="1">Uncharacterized protein</fullName>
    </submittedName>
</protein>
<reference evidence="1 2" key="1">
    <citation type="submission" date="2014-12" db="EMBL/GenBank/DDBJ databases">
        <title>Draft Genome Sequences of Five Spore-Forming Food Isolates of Bacillus pumilus.</title>
        <authorList>
            <person name="de Jong A."/>
            <person name="van Heel A.J."/>
            <person name="Montalban-Lopez M."/>
            <person name="Krawczyk A.O."/>
            <person name="Berendsen E.M."/>
            <person name="Wells-Bennik M."/>
            <person name="Kuipers O.P."/>
        </authorList>
    </citation>
    <scope>NUCLEOTIDE SEQUENCE [LARGE SCALE GENOMIC DNA]</scope>
    <source>
        <strain evidence="1 2">B4127</strain>
    </source>
</reference>
<sequence length="130" mass="14727">MINEIQEKLREIKELEFALRASKSNTVSCVLQEAIDIRQNEIDELKPNGVVLVDVLLKDGTELKQCLLFSVKDGIGSHALTDTYIAREMLTQEDEVYLQQVNEELGDFAGNIETSDIDEYSVSYTNEIIK</sequence>
<accession>A0AB34QRB2</accession>
<gene>
    <name evidence="1" type="ORF">B4127_1539</name>
</gene>
<organism evidence="1 2">
    <name type="scientific">Bacillus pumilus</name>
    <name type="common">Bacillus mesentericus</name>
    <dbReference type="NCBI Taxonomy" id="1408"/>
    <lineage>
        <taxon>Bacteria</taxon>
        <taxon>Bacillati</taxon>
        <taxon>Bacillota</taxon>
        <taxon>Bacilli</taxon>
        <taxon>Bacillales</taxon>
        <taxon>Bacillaceae</taxon>
        <taxon>Bacillus</taxon>
    </lineage>
</organism>
<name>A0AB34QRB2_BACPU</name>
<dbReference type="RefSeq" id="WP_235355618.1">
    <property type="nucleotide sequence ID" value="NZ_JAHHYF010000001.1"/>
</dbReference>
<dbReference type="Proteomes" id="UP000031978">
    <property type="component" value="Unassembled WGS sequence"/>
</dbReference>
<comment type="caution">
    <text evidence="1">The sequence shown here is derived from an EMBL/GenBank/DDBJ whole genome shotgun (WGS) entry which is preliminary data.</text>
</comment>